<dbReference type="SUPFAM" id="SSF109854">
    <property type="entry name" value="DinB/YfiT-like putative metalloenzymes"/>
    <property type="match status" value="1"/>
</dbReference>
<gene>
    <name evidence="2" type="ORF">FB381_1655</name>
</gene>
<name>A0A543A597_9ACTN</name>
<organism evidence="2 3">
    <name type="scientific">Nocardioides albertanoniae</name>
    <dbReference type="NCBI Taxonomy" id="1175486"/>
    <lineage>
        <taxon>Bacteria</taxon>
        <taxon>Bacillati</taxon>
        <taxon>Actinomycetota</taxon>
        <taxon>Actinomycetes</taxon>
        <taxon>Propionibacteriales</taxon>
        <taxon>Nocardioidaceae</taxon>
        <taxon>Nocardioides</taxon>
    </lineage>
</organism>
<dbReference type="NCBIfam" id="TIGR03083">
    <property type="entry name" value="maleylpyruvate isomerase family mycothiol-dependent enzyme"/>
    <property type="match status" value="1"/>
</dbReference>
<dbReference type="Gene3D" id="1.20.120.450">
    <property type="entry name" value="dinb family like domain"/>
    <property type="match status" value="1"/>
</dbReference>
<evidence type="ECO:0000259" key="1">
    <source>
        <dbReference type="Pfam" id="PF11716"/>
    </source>
</evidence>
<evidence type="ECO:0000313" key="2">
    <source>
        <dbReference type="EMBL" id="TQL67773.1"/>
    </source>
</evidence>
<dbReference type="InterPro" id="IPR017517">
    <property type="entry name" value="Maleyloyr_isom"/>
</dbReference>
<evidence type="ECO:0000313" key="3">
    <source>
        <dbReference type="Proteomes" id="UP000320209"/>
    </source>
</evidence>
<reference evidence="2 3" key="1">
    <citation type="submission" date="2019-06" db="EMBL/GenBank/DDBJ databases">
        <title>Sequencing the genomes of 1000 actinobacteria strains.</title>
        <authorList>
            <person name="Klenk H.-P."/>
        </authorList>
    </citation>
    <scope>NUCLEOTIDE SEQUENCE [LARGE SCALE GENOMIC DNA]</scope>
    <source>
        <strain evidence="2 3">DSM 25218</strain>
    </source>
</reference>
<feature type="domain" description="Mycothiol-dependent maleylpyruvate isomerase metal-binding" evidence="1">
    <location>
        <begin position="10"/>
        <end position="95"/>
    </location>
</feature>
<dbReference type="OrthoDB" id="5178565at2"/>
<comment type="caution">
    <text evidence="2">The sequence shown here is derived from an EMBL/GenBank/DDBJ whole genome shotgun (WGS) entry which is preliminary data.</text>
</comment>
<keyword evidence="3" id="KW-1185">Reference proteome</keyword>
<dbReference type="GO" id="GO:0046872">
    <property type="term" value="F:metal ion binding"/>
    <property type="evidence" value="ECO:0007669"/>
    <property type="project" value="InterPro"/>
</dbReference>
<dbReference type="Pfam" id="PF11716">
    <property type="entry name" value="MDMPI_N"/>
    <property type="match status" value="1"/>
</dbReference>
<proteinExistence type="predicted"/>
<dbReference type="RefSeq" id="WP_141779832.1">
    <property type="nucleotide sequence ID" value="NZ_VFOV01000001.1"/>
</dbReference>
<dbReference type="EMBL" id="VFOV01000001">
    <property type="protein sequence ID" value="TQL67773.1"/>
    <property type="molecule type" value="Genomic_DNA"/>
</dbReference>
<accession>A0A543A597</accession>
<dbReference type="Proteomes" id="UP000320209">
    <property type="component" value="Unassembled WGS sequence"/>
</dbReference>
<sequence length="211" mass="22650">MSTDRTALATAERRDLADLLETLSAEQWEQPSLCSGWTVRDVVAHMMSYEEIGLSELARRYLRAGFDIGTMNARRLEELSARHPSDLVAYVRAHAKPSGPTALADSRIGLTDGLIHHQDIRRALGLPREVPAERLVPVLGFALMAPPLPARRNVRGLRLVASDLDWSHGAGEEVTGPGEALLMAVCGRADALSDLAGPGLATLASRCGSPA</sequence>
<dbReference type="InterPro" id="IPR024344">
    <property type="entry name" value="MDMPI_metal-binding"/>
</dbReference>
<dbReference type="InterPro" id="IPR034660">
    <property type="entry name" value="DinB/YfiT-like"/>
</dbReference>
<protein>
    <submittedName>
        <fullName evidence="2">Uncharacterized protein (TIGR03083 family)</fullName>
    </submittedName>
</protein>
<dbReference type="AlphaFoldDB" id="A0A543A597"/>